<dbReference type="GO" id="GO:0004813">
    <property type="term" value="F:alanine-tRNA ligase activity"/>
    <property type="evidence" value="ECO:0007669"/>
    <property type="project" value="UniProtKB-EC"/>
</dbReference>
<dbReference type="GO" id="GO:0005524">
    <property type="term" value="F:ATP binding"/>
    <property type="evidence" value="ECO:0007669"/>
    <property type="project" value="UniProtKB-KW"/>
</dbReference>
<evidence type="ECO:0000313" key="15">
    <source>
        <dbReference type="Proteomes" id="UP000053279"/>
    </source>
</evidence>
<dbReference type="InterPro" id="IPR002318">
    <property type="entry name" value="Ala-tRNA-lgiase_IIc"/>
</dbReference>
<keyword evidence="5 14" id="KW-0436">Ligase</keyword>
<dbReference type="GO" id="GO:0000049">
    <property type="term" value="F:tRNA binding"/>
    <property type="evidence" value="ECO:0007669"/>
    <property type="project" value="UniProtKB-KW"/>
</dbReference>
<dbReference type="InterPro" id="IPR018162">
    <property type="entry name" value="Ala-tRNA-ligase_IIc_anticod-bd"/>
</dbReference>
<evidence type="ECO:0000256" key="5">
    <source>
        <dbReference type="ARBA" id="ARBA00022598"/>
    </source>
</evidence>
<dbReference type="InterPro" id="IPR018163">
    <property type="entry name" value="Thr/Ala-tRNA-synth_IIc_edit"/>
</dbReference>
<dbReference type="Proteomes" id="UP000053279">
    <property type="component" value="Unassembled WGS sequence"/>
</dbReference>
<evidence type="ECO:0000256" key="8">
    <source>
        <dbReference type="ARBA" id="ARBA00022840"/>
    </source>
</evidence>
<dbReference type="Gene3D" id="3.30.930.10">
    <property type="entry name" value="Bira Bifunctional Protein, Domain 2"/>
    <property type="match status" value="1"/>
</dbReference>
<evidence type="ECO:0000256" key="11">
    <source>
        <dbReference type="ARBA" id="ARBA00023146"/>
    </source>
</evidence>
<name>R1FUC4_NANST</name>
<keyword evidence="8" id="KW-0067">ATP-binding</keyword>
<dbReference type="PANTHER" id="PTHR11777:SF9">
    <property type="entry name" value="ALANINE--TRNA LIGASE, CYTOPLASMIC"/>
    <property type="match status" value="1"/>
</dbReference>
<organism evidence="14 15">
    <name type="scientific">Nanobsidianus stetteri</name>
    <dbReference type="NCBI Taxonomy" id="1294122"/>
    <lineage>
        <taxon>Archaea</taxon>
        <taxon>Nanobdellota</taxon>
        <taxon>Candidatus Nanoarchaeia</taxon>
        <taxon>Nanoarchaeales</taxon>
        <taxon>Nanopusillaceae</taxon>
        <taxon>Candidatus Nanobsidianus</taxon>
    </lineage>
</organism>
<dbReference type="AlphaFoldDB" id="R1FUC4"/>
<dbReference type="SMART" id="SM00863">
    <property type="entry name" value="tRNA_SAD"/>
    <property type="match status" value="1"/>
</dbReference>
<dbReference type="Pfam" id="PF07973">
    <property type="entry name" value="tRNA_SAD"/>
    <property type="match status" value="1"/>
</dbReference>
<dbReference type="Gene3D" id="2.40.30.130">
    <property type="match status" value="1"/>
</dbReference>
<evidence type="ECO:0000256" key="4">
    <source>
        <dbReference type="ARBA" id="ARBA00022555"/>
    </source>
</evidence>
<sequence length="868" mass="103502">MQSNYEKLYPKRSLESLGLFRKKCKICGRYFWTLDKNREICGDHENYGFINNPVGKKLKYREVWESFSKYLNKRGYAIINRYPVVARWRDDIDFVIASIADFQPWVVEGYTEPPSKKLTVPQFCLRFNDVRNVGLTGRHYTGFVMIGQHAFVKPEEYDINQYFLDLYYWFEDNNFPMSEFIFHEDKWEGGGNGGTSIEFFIRGLEVANQVYMQYKIINNEWIELDKLKVLDMGMGQERVSWITNGTNTSYDIVFPNTIKFLLDNIKYEIDIDLLSKISMYSSLFDFEKNDIKSFEEFLKEKGIDPKNNIEIMRAIYSISDHIRSLYIAISDGALPSNIGGNYNLRLIARRMFYFIDKYFEINDIEDFIRKLLIKISEDWYEEKLKENIDEIVDILKYEYEKYLEVKKNAQKILNNLKNIDTKKIFELYTSYGISLEIIEDINPNIKINREELNKLIEEHKEKSKKIKKEEKLNLKLNYPETYKSFYESWKKYYDIGKLIGVEDEYLIFDRTVFYPTKGGQVNDTGYIFNLDEIKNYSREILNNYDFPYYVKEILKDYLNGNKIEGFENYFAKVIDVIEYEKIILHKIDRKINWDKNSNILQIIDKDKRYRISRHHTATHLLTSVLRKIYGKHIWQAGAEKDEYEGKLDVTHYKIPSYNEIKLIEKELNKIILEGRKINKFYLLRNEAEERYGFIIYQGGFIPETKLRIVEIENTDVEACSGTHLDNTLEIGLVKIKSVEKIADGLIRFRFVAGDRVIEEFEDYEEKILDIKNKYNIDINNLNNYIEKINKERDEYNKKLNLILEEYIKNNIKDGKLYLETNLYISDIIKYVLKYKNLINDINLKCKDGIINLKEGEKKVDKFYIKKVN</sequence>
<dbReference type="GO" id="GO:0002161">
    <property type="term" value="F:aminoacyl-tRNA deacylase activity"/>
    <property type="evidence" value="ECO:0007669"/>
    <property type="project" value="UniProtKB-ARBA"/>
</dbReference>
<evidence type="ECO:0000256" key="7">
    <source>
        <dbReference type="ARBA" id="ARBA00022833"/>
    </source>
</evidence>
<dbReference type="InterPro" id="IPR045864">
    <property type="entry name" value="aa-tRNA-synth_II/BPL/LPL"/>
</dbReference>
<dbReference type="EMBL" id="APJZ01000001">
    <property type="protein sequence ID" value="EOD42715.1"/>
    <property type="molecule type" value="Genomic_DNA"/>
</dbReference>
<keyword evidence="15" id="KW-1185">Reference proteome</keyword>
<dbReference type="PATRIC" id="fig|1294122.7.peg.52"/>
<dbReference type="SUPFAM" id="SSF101353">
    <property type="entry name" value="Putative anticodon-binding domain of alanyl-tRNA synthetase (AlaRS)"/>
    <property type="match status" value="1"/>
</dbReference>
<comment type="similarity">
    <text evidence="1">Belongs to the class-II aminoacyl-tRNA synthetase family.</text>
</comment>
<proteinExistence type="inferred from homology"/>
<evidence type="ECO:0000256" key="3">
    <source>
        <dbReference type="ARBA" id="ARBA00017959"/>
    </source>
</evidence>
<dbReference type="EC" id="6.1.1.7" evidence="2"/>
<dbReference type="InterPro" id="IPR018164">
    <property type="entry name" value="Ala-tRNA-synth_IIc_N"/>
</dbReference>
<comment type="caution">
    <text evidence="14">The sequence shown here is derived from an EMBL/GenBank/DDBJ whole genome shotgun (WGS) entry which is preliminary data.</text>
</comment>
<evidence type="ECO:0000256" key="1">
    <source>
        <dbReference type="ARBA" id="ARBA00008226"/>
    </source>
</evidence>
<keyword evidence="6" id="KW-0547">Nucleotide-binding</keyword>
<keyword evidence="12" id="KW-0175">Coiled coil</keyword>
<evidence type="ECO:0000256" key="10">
    <source>
        <dbReference type="ARBA" id="ARBA00022917"/>
    </source>
</evidence>
<reference evidence="14 15" key="1">
    <citation type="submission" date="2013-02" db="EMBL/GenBank/DDBJ databases">
        <title>Insights into archaeal evolution and symbiosis from the genomes of a Nanoarchaeon and its crenarchaeal host from Yellowstone National Park.</title>
        <authorList>
            <person name="Podar M."/>
            <person name="Makarova K.S."/>
            <person name="Graham D.E."/>
            <person name="Wolf Y.I."/>
            <person name="Koonin E.V."/>
            <person name="Reysenbach A.-L."/>
        </authorList>
    </citation>
    <scope>NUCLEOTIDE SEQUENCE [LARGE SCALE GENOMIC DNA]</scope>
</reference>
<evidence type="ECO:0000256" key="12">
    <source>
        <dbReference type="SAM" id="Coils"/>
    </source>
</evidence>
<dbReference type="SUPFAM" id="SSF50447">
    <property type="entry name" value="Translation proteins"/>
    <property type="match status" value="1"/>
</dbReference>
<feature type="domain" description="Alanyl-transfer RNA synthetases family profile" evidence="13">
    <location>
        <begin position="58"/>
        <end position="762"/>
    </location>
</feature>
<evidence type="ECO:0000256" key="9">
    <source>
        <dbReference type="ARBA" id="ARBA00022884"/>
    </source>
</evidence>
<evidence type="ECO:0000256" key="2">
    <source>
        <dbReference type="ARBA" id="ARBA00013168"/>
    </source>
</evidence>
<dbReference type="GO" id="GO:0005737">
    <property type="term" value="C:cytoplasm"/>
    <property type="evidence" value="ECO:0007669"/>
    <property type="project" value="InterPro"/>
</dbReference>
<dbReference type="SUPFAM" id="SSF55681">
    <property type="entry name" value="Class II aaRS and biotin synthetases"/>
    <property type="match status" value="1"/>
</dbReference>
<protein>
    <recommendedName>
        <fullName evidence="3">Alanine--tRNA ligase</fullName>
        <ecNumber evidence="2">6.1.1.7</ecNumber>
    </recommendedName>
</protein>
<dbReference type="Pfam" id="PF01411">
    <property type="entry name" value="tRNA-synt_2c"/>
    <property type="match status" value="1"/>
</dbReference>
<evidence type="ECO:0000259" key="13">
    <source>
        <dbReference type="PROSITE" id="PS50860"/>
    </source>
</evidence>
<dbReference type="InterPro" id="IPR012947">
    <property type="entry name" value="tRNA_SAD"/>
</dbReference>
<evidence type="ECO:0000256" key="6">
    <source>
        <dbReference type="ARBA" id="ARBA00022741"/>
    </source>
</evidence>
<evidence type="ECO:0000313" key="14">
    <source>
        <dbReference type="EMBL" id="EOD42715.1"/>
    </source>
</evidence>
<dbReference type="InterPro" id="IPR050058">
    <property type="entry name" value="Ala-tRNA_ligase"/>
</dbReference>
<keyword evidence="11 14" id="KW-0030">Aminoacyl-tRNA synthetase</keyword>
<dbReference type="PANTHER" id="PTHR11777">
    <property type="entry name" value="ALANYL-TRNA SYNTHETASE"/>
    <property type="match status" value="1"/>
</dbReference>
<keyword evidence="4" id="KW-0820">tRNA-binding</keyword>
<dbReference type="PRINTS" id="PR00980">
    <property type="entry name" value="TRNASYNTHALA"/>
</dbReference>
<dbReference type="Gene3D" id="3.30.980.10">
    <property type="entry name" value="Threonyl-trna Synthetase, Chain A, domain 2"/>
    <property type="match status" value="1"/>
</dbReference>
<dbReference type="GO" id="GO:0006419">
    <property type="term" value="P:alanyl-tRNA aminoacylation"/>
    <property type="evidence" value="ECO:0007669"/>
    <property type="project" value="InterPro"/>
</dbReference>
<keyword evidence="7" id="KW-0862">Zinc</keyword>
<gene>
    <name evidence="14" type="ORF">Nst1_054</name>
</gene>
<keyword evidence="9" id="KW-0694">RNA-binding</keyword>
<keyword evidence="10" id="KW-0648">Protein biosynthesis</keyword>
<feature type="coiled-coil region" evidence="12">
    <location>
        <begin position="399"/>
        <end position="472"/>
    </location>
</feature>
<dbReference type="InterPro" id="IPR009000">
    <property type="entry name" value="Transl_B-barrel_sf"/>
</dbReference>
<dbReference type="SUPFAM" id="SSF55186">
    <property type="entry name" value="ThrRS/AlaRS common domain"/>
    <property type="match status" value="1"/>
</dbReference>
<dbReference type="PROSITE" id="PS50860">
    <property type="entry name" value="AA_TRNA_LIGASE_II_ALA"/>
    <property type="match status" value="1"/>
</dbReference>
<dbReference type="InterPro" id="IPR018165">
    <property type="entry name" value="Ala-tRNA-synth_IIc_core"/>
</dbReference>
<feature type="coiled-coil region" evidence="12">
    <location>
        <begin position="771"/>
        <end position="805"/>
    </location>
</feature>
<accession>R1FUC4</accession>